<dbReference type="PANTHER" id="PTHR46268:SF15">
    <property type="entry name" value="UNIVERSAL STRESS PROTEIN HP_0031"/>
    <property type="match status" value="1"/>
</dbReference>
<dbReference type="Proteomes" id="UP000321201">
    <property type="component" value="Unassembled WGS sequence"/>
</dbReference>
<keyword evidence="4" id="KW-1185">Reference proteome</keyword>
<dbReference type="InterPro" id="IPR006015">
    <property type="entry name" value="Universal_stress_UspA"/>
</dbReference>
<dbReference type="EMBL" id="VPFL01000005">
    <property type="protein sequence ID" value="TXF12687.1"/>
    <property type="molecule type" value="Genomic_DNA"/>
</dbReference>
<evidence type="ECO:0000313" key="4">
    <source>
        <dbReference type="Proteomes" id="UP000321201"/>
    </source>
</evidence>
<dbReference type="AlphaFoldDB" id="A0A5C7EV59"/>
<evidence type="ECO:0000256" key="1">
    <source>
        <dbReference type="ARBA" id="ARBA00008791"/>
    </source>
</evidence>
<name>A0A5C7EV59_9PROT</name>
<sequence length="143" mass="14945">MAKRLLCAIDGSHASEKAVDVAIELAKGLGAHLTFLTVERVSPETASGSPFWDSTVLGAAELQAHRELETAAARAKAAGLNNVECIKTYGHNIAAAIIDYTEKHGHDHIVMGSVGRTGVARLLLGSIAAEVVAKAHCPVTVVR</sequence>
<feature type="domain" description="UspA" evidence="2">
    <location>
        <begin position="1"/>
        <end position="143"/>
    </location>
</feature>
<dbReference type="PANTHER" id="PTHR46268">
    <property type="entry name" value="STRESS RESPONSE PROTEIN NHAX"/>
    <property type="match status" value="1"/>
</dbReference>
<comment type="similarity">
    <text evidence="1">Belongs to the universal stress protein A family.</text>
</comment>
<dbReference type="OrthoDB" id="5295044at2"/>
<proteinExistence type="inferred from homology"/>
<dbReference type="PRINTS" id="PR01438">
    <property type="entry name" value="UNVRSLSTRESS"/>
</dbReference>
<dbReference type="InterPro" id="IPR014729">
    <property type="entry name" value="Rossmann-like_a/b/a_fold"/>
</dbReference>
<dbReference type="InterPro" id="IPR006016">
    <property type="entry name" value="UspA"/>
</dbReference>
<dbReference type="CDD" id="cd00293">
    <property type="entry name" value="USP-like"/>
    <property type="match status" value="1"/>
</dbReference>
<dbReference type="RefSeq" id="WP_147799179.1">
    <property type="nucleotide sequence ID" value="NZ_VPFL01000005.1"/>
</dbReference>
<dbReference type="InParanoid" id="A0A5C7EV59"/>
<comment type="caution">
    <text evidence="3">The sequence shown here is derived from an EMBL/GenBank/DDBJ whole genome shotgun (WGS) entry which is preliminary data.</text>
</comment>
<protein>
    <submittedName>
        <fullName evidence="3">Universal stress protein</fullName>
    </submittedName>
</protein>
<evidence type="ECO:0000259" key="2">
    <source>
        <dbReference type="Pfam" id="PF00582"/>
    </source>
</evidence>
<dbReference type="Pfam" id="PF00582">
    <property type="entry name" value="Usp"/>
    <property type="match status" value="1"/>
</dbReference>
<organism evidence="3 4">
    <name type="scientific">Pelomicrobium methylotrophicum</name>
    <dbReference type="NCBI Taxonomy" id="2602750"/>
    <lineage>
        <taxon>Bacteria</taxon>
        <taxon>Pseudomonadati</taxon>
        <taxon>Pseudomonadota</taxon>
        <taxon>Hydrogenophilia</taxon>
        <taxon>Hydrogenophilia incertae sedis</taxon>
        <taxon>Pelomicrobium</taxon>
    </lineage>
</organism>
<dbReference type="Gene3D" id="3.40.50.620">
    <property type="entry name" value="HUPs"/>
    <property type="match status" value="1"/>
</dbReference>
<dbReference type="SUPFAM" id="SSF52402">
    <property type="entry name" value="Adenine nucleotide alpha hydrolases-like"/>
    <property type="match status" value="1"/>
</dbReference>
<gene>
    <name evidence="3" type="ORF">FR698_05535</name>
</gene>
<accession>A0A5C7EV59</accession>
<evidence type="ECO:0000313" key="3">
    <source>
        <dbReference type="EMBL" id="TXF12687.1"/>
    </source>
</evidence>
<reference evidence="3 4" key="1">
    <citation type="submission" date="2019-08" db="EMBL/GenBank/DDBJ databases">
        <title>Pelomicrobium methylotrophicum gen. nov., sp. nov. a moderately thermophilic, facultatively anaerobic, lithoautotrophic and methylotrophic bacterium isolated from a terrestrial mud volcano.</title>
        <authorList>
            <person name="Slobodkina G.B."/>
            <person name="Merkel A.Y."/>
            <person name="Slobodkin A.I."/>
        </authorList>
    </citation>
    <scope>NUCLEOTIDE SEQUENCE [LARGE SCALE GENOMIC DNA]</scope>
    <source>
        <strain evidence="3 4">SM250</strain>
    </source>
</reference>